<keyword evidence="2 3" id="KW-0143">Chaperone</keyword>
<dbReference type="PANTHER" id="PTHR21237:SF23">
    <property type="entry name" value="GRPE PROTEIN HOMOLOG, MITOCHONDRIAL"/>
    <property type="match status" value="1"/>
</dbReference>
<proteinExistence type="inferred from homology"/>
<feature type="region of interest" description="Disordered" evidence="6">
    <location>
        <begin position="45"/>
        <end position="118"/>
    </location>
</feature>
<evidence type="ECO:0000313" key="7">
    <source>
        <dbReference type="EMBL" id="MEP1060592.1"/>
    </source>
</evidence>
<dbReference type="PROSITE" id="PS01071">
    <property type="entry name" value="GRPE"/>
    <property type="match status" value="1"/>
</dbReference>
<gene>
    <name evidence="3 7" type="primary">grpE</name>
    <name evidence="7" type="ORF">NDI38_19340</name>
</gene>
<keyword evidence="3" id="KW-0963">Cytoplasm</keyword>
<evidence type="ECO:0000256" key="4">
    <source>
        <dbReference type="RuleBase" id="RU000639"/>
    </source>
</evidence>
<comment type="caution">
    <text evidence="7">The sequence shown here is derived from an EMBL/GenBank/DDBJ whole genome shotgun (WGS) entry which is preliminary data.</text>
</comment>
<sequence length="287" mass="31956">MSLRRFRGVQTNFCHRFILKAYRIKSGSRPSSLEDWDETAMIDEENQHESAQSSTSGTSESSVNAVDAPLPDGFGGEPAIDSTLTDSDVTDIPVENAQATVVNEEPLPSQGGSAASAEKDNEINLLRAQLEERTGQYVRIAADFDNYRKRTQREKEDLELQVKCSTINELLPVVDNFERARSHIKPQTEQETTIHKSYQSVYKQLVDCLKRIGVAPMRSEGKEFDPALHEAVMREPTDQHPEGTVMEELVRGYVLGERVLRHALVKVAAAPEPVITSEETDQSGAET</sequence>
<evidence type="ECO:0000256" key="2">
    <source>
        <dbReference type="ARBA" id="ARBA00023186"/>
    </source>
</evidence>
<comment type="subcellular location">
    <subcellularLocation>
        <location evidence="3">Cytoplasm</location>
    </subcellularLocation>
</comment>
<dbReference type="HAMAP" id="MF_01151">
    <property type="entry name" value="GrpE"/>
    <property type="match status" value="1"/>
</dbReference>
<keyword evidence="8" id="KW-1185">Reference proteome</keyword>
<evidence type="ECO:0000256" key="1">
    <source>
        <dbReference type="ARBA" id="ARBA00009054"/>
    </source>
</evidence>
<comment type="subunit">
    <text evidence="3">Homodimer.</text>
</comment>
<feature type="compositionally biased region" description="Low complexity" evidence="6">
    <location>
        <begin position="49"/>
        <end position="62"/>
    </location>
</feature>
<dbReference type="SUPFAM" id="SSF51064">
    <property type="entry name" value="Head domain of nucleotide exchange factor GrpE"/>
    <property type="match status" value="1"/>
</dbReference>
<dbReference type="Proteomes" id="UP001476950">
    <property type="component" value="Unassembled WGS sequence"/>
</dbReference>
<dbReference type="EMBL" id="JAMPLM010000019">
    <property type="protein sequence ID" value="MEP1060592.1"/>
    <property type="molecule type" value="Genomic_DNA"/>
</dbReference>
<comment type="function">
    <text evidence="3 4">Participates actively in the response to hyperosmotic and heat shock by preventing the aggregation of stress-denatured proteins, in association with DnaK and GrpE. It is the nucleotide exchange factor for DnaK and may function as a thermosensor. Unfolded proteins bind initially to DnaJ; upon interaction with the DnaJ-bound protein, DnaK hydrolyzes its bound ATP, resulting in the formation of a stable complex. GrpE releases ADP from DnaK; ATP binding to DnaK triggers the release of the substrate protein, thus completing the reaction cycle. Several rounds of ATP-dependent interactions between DnaJ, DnaK and GrpE are required for fully efficient folding.</text>
</comment>
<dbReference type="Gene3D" id="2.30.22.10">
    <property type="entry name" value="Head domain of nucleotide exchange factor GrpE"/>
    <property type="match status" value="1"/>
</dbReference>
<dbReference type="InterPro" id="IPR009012">
    <property type="entry name" value="GrpE_head"/>
</dbReference>
<dbReference type="PANTHER" id="PTHR21237">
    <property type="entry name" value="GRPE PROTEIN"/>
    <property type="match status" value="1"/>
</dbReference>
<evidence type="ECO:0000256" key="3">
    <source>
        <dbReference type="HAMAP-Rule" id="MF_01151"/>
    </source>
</evidence>
<comment type="similarity">
    <text evidence="1 3 5">Belongs to the GrpE family.</text>
</comment>
<dbReference type="SUPFAM" id="SSF58014">
    <property type="entry name" value="Coiled-coil domain of nucleotide exchange factor GrpE"/>
    <property type="match status" value="1"/>
</dbReference>
<keyword evidence="3 4" id="KW-0346">Stress response</keyword>
<evidence type="ECO:0000313" key="8">
    <source>
        <dbReference type="Proteomes" id="UP001476950"/>
    </source>
</evidence>
<evidence type="ECO:0000256" key="6">
    <source>
        <dbReference type="SAM" id="MobiDB-lite"/>
    </source>
</evidence>
<reference evidence="7 8" key="1">
    <citation type="submission" date="2022-04" db="EMBL/GenBank/DDBJ databases">
        <title>Positive selection, recombination, and allopatry shape intraspecific diversity of widespread and dominant cyanobacteria.</title>
        <authorList>
            <person name="Wei J."/>
            <person name="Shu W."/>
            <person name="Hu C."/>
        </authorList>
    </citation>
    <scope>NUCLEOTIDE SEQUENCE [LARGE SCALE GENOMIC DNA]</scope>
    <source>
        <strain evidence="7 8">AS-A4</strain>
    </source>
</reference>
<dbReference type="Pfam" id="PF01025">
    <property type="entry name" value="GrpE"/>
    <property type="match status" value="1"/>
</dbReference>
<dbReference type="NCBIfam" id="NF010738">
    <property type="entry name" value="PRK14140.1"/>
    <property type="match status" value="1"/>
</dbReference>
<accession>A0ABV0KMX6</accession>
<organism evidence="7 8">
    <name type="scientific">Stenomitos frigidus AS-A4</name>
    <dbReference type="NCBI Taxonomy" id="2933935"/>
    <lineage>
        <taxon>Bacteria</taxon>
        <taxon>Bacillati</taxon>
        <taxon>Cyanobacteriota</taxon>
        <taxon>Cyanophyceae</taxon>
        <taxon>Leptolyngbyales</taxon>
        <taxon>Leptolyngbyaceae</taxon>
        <taxon>Stenomitos</taxon>
    </lineage>
</organism>
<dbReference type="InterPro" id="IPR000740">
    <property type="entry name" value="GrpE"/>
</dbReference>
<evidence type="ECO:0000256" key="5">
    <source>
        <dbReference type="RuleBase" id="RU004478"/>
    </source>
</evidence>
<dbReference type="InterPro" id="IPR013805">
    <property type="entry name" value="GrpE_CC"/>
</dbReference>
<dbReference type="NCBIfam" id="NF010741">
    <property type="entry name" value="PRK14143.1"/>
    <property type="match status" value="1"/>
</dbReference>
<name>A0ABV0KMX6_9CYAN</name>
<dbReference type="Gene3D" id="3.90.20.20">
    <property type="match status" value="1"/>
</dbReference>
<protein>
    <recommendedName>
        <fullName evidence="3 4">Protein GrpE</fullName>
    </recommendedName>
    <alternativeName>
        <fullName evidence="3">HSP-70 cofactor</fullName>
    </alternativeName>
</protein>
<dbReference type="PRINTS" id="PR00773">
    <property type="entry name" value="GRPEPROTEIN"/>
</dbReference>
<dbReference type="CDD" id="cd00446">
    <property type="entry name" value="GrpE"/>
    <property type="match status" value="1"/>
</dbReference>